<dbReference type="PROSITE" id="PS50088">
    <property type="entry name" value="ANK_REPEAT"/>
    <property type="match status" value="1"/>
</dbReference>
<dbReference type="EMBL" id="LSYS01005191">
    <property type="protein sequence ID" value="OPJ78347.1"/>
    <property type="molecule type" value="Genomic_DNA"/>
</dbReference>
<evidence type="ECO:0000313" key="3">
    <source>
        <dbReference type="Proteomes" id="UP000190648"/>
    </source>
</evidence>
<protein>
    <submittedName>
        <fullName evidence="2">Uncharacterized protein</fullName>
    </submittedName>
</protein>
<dbReference type="AlphaFoldDB" id="A0A1V4K396"/>
<gene>
    <name evidence="2" type="ORF">AV530_015290</name>
</gene>
<evidence type="ECO:0000256" key="1">
    <source>
        <dbReference type="PROSITE-ProRule" id="PRU00023"/>
    </source>
</evidence>
<reference evidence="2 3" key="1">
    <citation type="submission" date="2016-02" db="EMBL/GenBank/DDBJ databases">
        <title>Band-tailed pigeon sequencing and assembly.</title>
        <authorList>
            <person name="Soares A.E."/>
            <person name="Novak B.J."/>
            <person name="Rice E.S."/>
            <person name="O'Connell B."/>
            <person name="Chang D."/>
            <person name="Weber S."/>
            <person name="Shapiro B."/>
        </authorList>
    </citation>
    <scope>NUCLEOTIDE SEQUENCE [LARGE SCALE GENOMIC DNA]</scope>
    <source>
        <strain evidence="2">BTP2013</strain>
        <tissue evidence="2">Blood</tissue>
    </source>
</reference>
<dbReference type="Pfam" id="PF00023">
    <property type="entry name" value="Ank"/>
    <property type="match status" value="1"/>
</dbReference>
<dbReference type="InterPro" id="IPR002110">
    <property type="entry name" value="Ankyrin_rpt"/>
</dbReference>
<sequence length="144" mass="16316">MTTALDWAVKHGNLEMAEMVAKAGVDVNAKSYQIKHCGEHLLALLHYRAEASTVFHRAAVHSKKLIIHSLISTYILSEMGRSLAVIQFENKSSFHLMVKNVRHTQELQRPVWGKQLEFSVLGNVYSIPSEISSFVKVSFKYSSW</sequence>
<evidence type="ECO:0000313" key="2">
    <source>
        <dbReference type="EMBL" id="OPJ78347.1"/>
    </source>
</evidence>
<dbReference type="OrthoDB" id="9219424at2759"/>
<dbReference type="Proteomes" id="UP000190648">
    <property type="component" value="Unassembled WGS sequence"/>
</dbReference>
<dbReference type="InterPro" id="IPR036770">
    <property type="entry name" value="Ankyrin_rpt-contain_sf"/>
</dbReference>
<dbReference type="Gene3D" id="1.25.40.20">
    <property type="entry name" value="Ankyrin repeat-containing domain"/>
    <property type="match status" value="1"/>
</dbReference>
<comment type="caution">
    <text evidence="2">The sequence shown here is derived from an EMBL/GenBank/DDBJ whole genome shotgun (WGS) entry which is preliminary data.</text>
</comment>
<keyword evidence="1" id="KW-0040">ANK repeat</keyword>
<dbReference type="SUPFAM" id="SSF48403">
    <property type="entry name" value="Ankyrin repeat"/>
    <property type="match status" value="1"/>
</dbReference>
<organism evidence="2 3">
    <name type="scientific">Patagioenas fasciata monilis</name>
    <dbReference type="NCBI Taxonomy" id="372326"/>
    <lineage>
        <taxon>Eukaryota</taxon>
        <taxon>Metazoa</taxon>
        <taxon>Chordata</taxon>
        <taxon>Craniata</taxon>
        <taxon>Vertebrata</taxon>
        <taxon>Euteleostomi</taxon>
        <taxon>Archelosauria</taxon>
        <taxon>Archosauria</taxon>
        <taxon>Dinosauria</taxon>
        <taxon>Saurischia</taxon>
        <taxon>Theropoda</taxon>
        <taxon>Coelurosauria</taxon>
        <taxon>Aves</taxon>
        <taxon>Neognathae</taxon>
        <taxon>Neoaves</taxon>
        <taxon>Columbimorphae</taxon>
        <taxon>Columbiformes</taxon>
        <taxon>Columbidae</taxon>
        <taxon>Patagioenas</taxon>
    </lineage>
</organism>
<keyword evidence="3" id="KW-1185">Reference proteome</keyword>
<feature type="repeat" description="ANK" evidence="1">
    <location>
        <begin position="1"/>
        <end position="32"/>
    </location>
</feature>
<dbReference type="PROSITE" id="PS50297">
    <property type="entry name" value="ANK_REP_REGION"/>
    <property type="match status" value="1"/>
</dbReference>
<proteinExistence type="predicted"/>
<accession>A0A1V4K396</accession>
<name>A0A1V4K396_PATFA</name>